<sequence length="108" mass="12298">MLKPVIPLDHVSLEVYYSDVYHGCIWSLVIVKISFRARDPLGDQPSLELYRDFSLLIMHVRGEDRRRGVTGSLTWPCAIGFSLAWPKNVTVAILLQGVVYKSPPHQTY</sequence>
<dbReference type="Proteomes" id="UP000287651">
    <property type="component" value="Unassembled WGS sequence"/>
</dbReference>
<evidence type="ECO:0000313" key="2">
    <source>
        <dbReference type="Proteomes" id="UP000287651"/>
    </source>
</evidence>
<protein>
    <submittedName>
        <fullName evidence="1">Uncharacterized protein</fullName>
    </submittedName>
</protein>
<comment type="caution">
    <text evidence="1">The sequence shown here is derived from an EMBL/GenBank/DDBJ whole genome shotgun (WGS) entry which is preliminary data.</text>
</comment>
<dbReference type="EMBL" id="AMZH03000721">
    <property type="protein sequence ID" value="RRT82310.1"/>
    <property type="molecule type" value="Genomic_DNA"/>
</dbReference>
<gene>
    <name evidence="1" type="ORF">B296_00001252</name>
</gene>
<name>A0A427B1F5_ENSVE</name>
<reference evidence="1 2" key="1">
    <citation type="journal article" date="2014" name="Agronomy (Basel)">
        <title>A Draft Genome Sequence for Ensete ventricosum, the Drought-Tolerant Tree Against Hunger.</title>
        <authorList>
            <person name="Harrison J."/>
            <person name="Moore K.A."/>
            <person name="Paszkiewicz K."/>
            <person name="Jones T."/>
            <person name="Grant M."/>
            <person name="Ambacheew D."/>
            <person name="Muzemil S."/>
            <person name="Studholme D.J."/>
        </authorList>
    </citation>
    <scope>NUCLEOTIDE SEQUENCE [LARGE SCALE GENOMIC DNA]</scope>
</reference>
<dbReference type="AlphaFoldDB" id="A0A427B1F5"/>
<proteinExistence type="predicted"/>
<organism evidence="1 2">
    <name type="scientific">Ensete ventricosum</name>
    <name type="common">Abyssinian banana</name>
    <name type="synonym">Musa ensete</name>
    <dbReference type="NCBI Taxonomy" id="4639"/>
    <lineage>
        <taxon>Eukaryota</taxon>
        <taxon>Viridiplantae</taxon>
        <taxon>Streptophyta</taxon>
        <taxon>Embryophyta</taxon>
        <taxon>Tracheophyta</taxon>
        <taxon>Spermatophyta</taxon>
        <taxon>Magnoliopsida</taxon>
        <taxon>Liliopsida</taxon>
        <taxon>Zingiberales</taxon>
        <taxon>Musaceae</taxon>
        <taxon>Ensete</taxon>
    </lineage>
</organism>
<evidence type="ECO:0000313" key="1">
    <source>
        <dbReference type="EMBL" id="RRT82310.1"/>
    </source>
</evidence>
<accession>A0A427B1F5</accession>